<dbReference type="RefSeq" id="WP_180727598.1">
    <property type="nucleotide sequence ID" value="NZ_AP023177.1"/>
</dbReference>
<name>A0A7I8C216_9BURK</name>
<reference evidence="2 3" key="1">
    <citation type="journal article" date="2020" name="Genes (Basel)">
        <title>Genomic Comparison of Insect Gut Symbionts from Divergent Burkholderia Subclades.</title>
        <authorList>
            <person name="Takeshita K."/>
            <person name="Kikuchi Y."/>
        </authorList>
    </citation>
    <scope>NUCLEOTIDE SEQUENCE [LARGE SCALE GENOMIC DNA]</scope>
    <source>
        <strain evidence="2 3">PGU16</strain>
        <plasmid evidence="2 3">PPGU16_p2</plasmid>
    </source>
</reference>
<accession>A0A7I8C216</accession>
<keyword evidence="2" id="KW-0614">Plasmid</keyword>
<gene>
    <name evidence="2" type="ORF">PPGU16_79300</name>
</gene>
<keyword evidence="3" id="KW-1185">Reference proteome</keyword>
<keyword evidence="1" id="KW-0378">Hydrolase</keyword>
<geneLocation type="plasmid" evidence="2 3">
    <name>PPGU16_p2</name>
</geneLocation>
<sequence length="467" mass="50262">MATTIEHVFVLMLENRSYDSIFGLSGFAGHLPAGGATTAIGLPAQPIVNFGRSGTRYQLRRGSPYALGFDPGHEFTDSCVQLCGLPFASADVVRSDSLVLGPTGYPPLATDPSTTGFAATYEDHADVVADAFSAFTPDQLPMLNFLASQFGLCDNWFASVPGPTWPNRFFAVAGTSSGLDHSPSDAEVLEAIFLTAPVFRFPNGTIISKLSPADWLIVQGDVAQTRAIAGMQNHRDRFVGMGTLLSQLADGSLSARFVFIEPTYDAKNDFRNGDSMHPAGDVRRGEGLVKTFYDAISGSRLWPSSLFVVVFDEHGGFFDHIRPPLAVPPGSRENPKLKTHNFPFDRLGVPVPALVISPYVAPGTVDYTQYDHMSILKTVNTLLALDGSLNLTARVRSSADFSKILALPVARADVPKCPLPVAIADKRPSSAGSLCAKDPFLPLYAHPSMRGFTRPKSLYDCLCARSV</sequence>
<evidence type="ECO:0000313" key="3">
    <source>
        <dbReference type="Proteomes" id="UP000510888"/>
    </source>
</evidence>
<dbReference type="PANTHER" id="PTHR31956:SF2">
    <property type="entry name" value="NON-SPECIFIC PHOSPHOLIPASE C6"/>
    <property type="match status" value="1"/>
</dbReference>
<proteinExistence type="predicted"/>
<dbReference type="Proteomes" id="UP000510888">
    <property type="component" value="Plasmid PPGU16_p2"/>
</dbReference>
<dbReference type="PANTHER" id="PTHR31956">
    <property type="entry name" value="NON-SPECIFIC PHOSPHOLIPASE C4-RELATED"/>
    <property type="match status" value="1"/>
</dbReference>
<dbReference type="AlphaFoldDB" id="A0A7I8C216"/>
<dbReference type="InterPro" id="IPR007312">
    <property type="entry name" value="Phosphoesterase"/>
</dbReference>
<dbReference type="KEGG" id="plad:PPGU16_79300"/>
<dbReference type="EMBL" id="AP023177">
    <property type="protein sequence ID" value="BCF94863.1"/>
    <property type="molecule type" value="Genomic_DNA"/>
</dbReference>
<evidence type="ECO:0000256" key="1">
    <source>
        <dbReference type="ARBA" id="ARBA00022801"/>
    </source>
</evidence>
<dbReference type="Pfam" id="PF04185">
    <property type="entry name" value="Phosphoesterase"/>
    <property type="match status" value="1"/>
</dbReference>
<dbReference type="GO" id="GO:0009395">
    <property type="term" value="P:phospholipid catabolic process"/>
    <property type="evidence" value="ECO:0007669"/>
    <property type="project" value="TreeGrafter"/>
</dbReference>
<evidence type="ECO:0000313" key="2">
    <source>
        <dbReference type="EMBL" id="BCF94863.1"/>
    </source>
</evidence>
<dbReference type="GO" id="GO:0016788">
    <property type="term" value="F:hydrolase activity, acting on ester bonds"/>
    <property type="evidence" value="ECO:0007669"/>
    <property type="project" value="InterPro"/>
</dbReference>
<protein>
    <submittedName>
        <fullName evidence="2">Phosphoesterase</fullName>
    </submittedName>
</protein>
<dbReference type="Gene3D" id="3.40.720.10">
    <property type="entry name" value="Alkaline Phosphatase, subunit A"/>
    <property type="match status" value="2"/>
</dbReference>
<dbReference type="InterPro" id="IPR017850">
    <property type="entry name" value="Alkaline_phosphatase_core_sf"/>
</dbReference>
<organism evidence="2 3">
    <name type="scientific">Paraburkholderia largidicola</name>
    <dbReference type="NCBI Taxonomy" id="3014751"/>
    <lineage>
        <taxon>Bacteria</taxon>
        <taxon>Pseudomonadati</taxon>
        <taxon>Pseudomonadota</taxon>
        <taxon>Betaproteobacteria</taxon>
        <taxon>Burkholderiales</taxon>
        <taxon>Burkholderiaceae</taxon>
        <taxon>Paraburkholderia</taxon>
    </lineage>
</organism>